<gene>
    <name evidence="8" type="ORF">GFD18_03575</name>
</gene>
<name>A0ABX0C905_9BIFI</name>
<protein>
    <submittedName>
        <fullName evidence="8">Alcohol dehydrogenase catalytic domain-containing protein</fullName>
    </submittedName>
</protein>
<dbReference type="InterPro" id="IPR020843">
    <property type="entry name" value="ER"/>
</dbReference>
<evidence type="ECO:0000256" key="5">
    <source>
        <dbReference type="ARBA" id="ARBA00023002"/>
    </source>
</evidence>
<dbReference type="PANTHER" id="PTHR43161">
    <property type="entry name" value="SORBITOL DEHYDROGENASE"/>
    <property type="match status" value="1"/>
</dbReference>
<dbReference type="InterPro" id="IPR002328">
    <property type="entry name" value="ADH_Zn_CS"/>
</dbReference>
<dbReference type="InterPro" id="IPR011032">
    <property type="entry name" value="GroES-like_sf"/>
</dbReference>
<evidence type="ECO:0000256" key="1">
    <source>
        <dbReference type="ARBA" id="ARBA00001947"/>
    </source>
</evidence>
<accession>A0ABX0C905</accession>
<feature type="domain" description="Enoyl reductase (ER)" evidence="7">
    <location>
        <begin position="10"/>
        <end position="334"/>
    </location>
</feature>
<dbReference type="Gene3D" id="3.40.50.720">
    <property type="entry name" value="NAD(P)-binding Rossmann-like Domain"/>
    <property type="match status" value="1"/>
</dbReference>
<dbReference type="InterPro" id="IPR036291">
    <property type="entry name" value="NAD(P)-bd_dom_sf"/>
</dbReference>
<dbReference type="Pfam" id="PF08240">
    <property type="entry name" value="ADH_N"/>
    <property type="match status" value="1"/>
</dbReference>
<dbReference type="PANTHER" id="PTHR43161:SF9">
    <property type="entry name" value="SORBITOL DEHYDROGENASE"/>
    <property type="match status" value="1"/>
</dbReference>
<keyword evidence="5" id="KW-0560">Oxidoreductase</keyword>
<dbReference type="Gene3D" id="3.90.180.10">
    <property type="entry name" value="Medium-chain alcohol dehydrogenases, catalytic domain"/>
    <property type="match status" value="1"/>
</dbReference>
<evidence type="ECO:0000259" key="7">
    <source>
        <dbReference type="SMART" id="SM00829"/>
    </source>
</evidence>
<dbReference type="SMART" id="SM00829">
    <property type="entry name" value="PKS_ER"/>
    <property type="match status" value="1"/>
</dbReference>
<dbReference type="RefSeq" id="WP_163199247.1">
    <property type="nucleotide sequence ID" value="NZ_WHZU01000004.1"/>
</dbReference>
<dbReference type="Proteomes" id="UP000475155">
    <property type="component" value="Unassembled WGS sequence"/>
</dbReference>
<dbReference type="PROSITE" id="PS00059">
    <property type="entry name" value="ADH_ZINC"/>
    <property type="match status" value="1"/>
</dbReference>
<proteinExistence type="inferred from homology"/>
<dbReference type="InterPro" id="IPR045306">
    <property type="entry name" value="SDH-like"/>
</dbReference>
<dbReference type="Pfam" id="PF00107">
    <property type="entry name" value="ADH_zinc_N"/>
    <property type="match status" value="1"/>
</dbReference>
<organism evidence="8 9">
    <name type="scientific">Bifidobacterium saimiriisciurei</name>
    <dbReference type="NCBI Taxonomy" id="2661627"/>
    <lineage>
        <taxon>Bacteria</taxon>
        <taxon>Bacillati</taxon>
        <taxon>Actinomycetota</taxon>
        <taxon>Actinomycetes</taxon>
        <taxon>Bifidobacteriales</taxon>
        <taxon>Bifidobacteriaceae</taxon>
        <taxon>Bifidobacterium</taxon>
    </lineage>
</organism>
<dbReference type="SUPFAM" id="SSF50129">
    <property type="entry name" value="GroES-like"/>
    <property type="match status" value="1"/>
</dbReference>
<evidence type="ECO:0000313" key="9">
    <source>
        <dbReference type="Proteomes" id="UP000475155"/>
    </source>
</evidence>
<evidence type="ECO:0000256" key="2">
    <source>
        <dbReference type="ARBA" id="ARBA00008072"/>
    </source>
</evidence>
<evidence type="ECO:0000256" key="3">
    <source>
        <dbReference type="ARBA" id="ARBA00022723"/>
    </source>
</evidence>
<keyword evidence="9" id="KW-1185">Reference proteome</keyword>
<evidence type="ECO:0000256" key="6">
    <source>
        <dbReference type="RuleBase" id="RU361277"/>
    </source>
</evidence>
<dbReference type="CDD" id="cd05285">
    <property type="entry name" value="sorbitol_DH"/>
    <property type="match status" value="1"/>
</dbReference>
<keyword evidence="4 6" id="KW-0862">Zinc</keyword>
<comment type="cofactor">
    <cofactor evidence="1 6">
        <name>Zn(2+)</name>
        <dbReference type="ChEBI" id="CHEBI:29105"/>
    </cofactor>
</comment>
<evidence type="ECO:0000313" key="8">
    <source>
        <dbReference type="EMBL" id="NEH11176.1"/>
    </source>
</evidence>
<dbReference type="EMBL" id="WHZU01000004">
    <property type="protein sequence ID" value="NEH11176.1"/>
    <property type="molecule type" value="Genomic_DNA"/>
</dbReference>
<dbReference type="InterPro" id="IPR013149">
    <property type="entry name" value="ADH-like_C"/>
</dbReference>
<comment type="caution">
    <text evidence="8">The sequence shown here is derived from an EMBL/GenBank/DDBJ whole genome shotgun (WGS) entry which is preliminary data.</text>
</comment>
<dbReference type="SUPFAM" id="SSF51735">
    <property type="entry name" value="NAD(P)-binding Rossmann-fold domains"/>
    <property type="match status" value="1"/>
</dbReference>
<evidence type="ECO:0000256" key="4">
    <source>
        <dbReference type="ARBA" id="ARBA00022833"/>
    </source>
</evidence>
<reference evidence="8 9" key="1">
    <citation type="submission" date="2019-10" db="EMBL/GenBank/DDBJ databases">
        <title>Bifidobacterium from non-human primates.</title>
        <authorList>
            <person name="Modesto M."/>
        </authorList>
    </citation>
    <scope>NUCLEOTIDE SEQUENCE [LARGE SCALE GENOMIC DNA]</scope>
    <source>
        <strain evidence="8 9">SMA1</strain>
    </source>
</reference>
<comment type="similarity">
    <text evidence="2 6">Belongs to the zinc-containing alcohol dehydrogenase family.</text>
</comment>
<dbReference type="InterPro" id="IPR013154">
    <property type="entry name" value="ADH-like_N"/>
</dbReference>
<keyword evidence="3 6" id="KW-0479">Metal-binding</keyword>
<sequence length="346" mass="36834">MKAVVLEHQGLINIREVPDVPAPGPGELRIAPHTVGICGSDVHYYTHGRIGQFVVKAPMILGHEAAGTVLEVGPGVTDFKPGDRVAMEPGIPDMTSRASRMGMYNVDPAVRFFATPPVDGCLCEQVIHPAAFTYKLPDNMSFGEGALLEPLSVGMHSATKAGIKPGDIAVVAGSGTVGILTAASALAAGASKVYVSDVSDVKLDIVSQIPGVVPVDLKKEDLVEKVKDETGGWGADVVFECSGAEKSFETILEVGAPGNTTVFVGMPVDKVPFDVVAAQARETTIMTIFRYRNVYQKAIDLVAAGKLNLKPFITKTYSMDESIDAFKRVEEVRPEDVKIQITVDQQ</sequence>